<name>A0A5R8QDX8_9FIRM</name>
<sequence>MKIIITDTYEEMSKVTAQHLLGYMYQDRRVNLSITAGTTPIKMYELLVPEVKAKSYFDNVHYYNFDEIPNRKEGREGVTISDLRKFFFTPAGISETHIHKLDHNNWQQQDEQIAADGGLDVILLGIGADGHYCGNLPGTTTFADQTSRVECDAAMKERIGRLFESSDEIPDYYVTMGPRSVMAAKHIILFASGTKKAEIIKRLVDGSVDQAIQASILKMHPHITLILDKDAASLL</sequence>
<dbReference type="AlphaFoldDB" id="A0A5R8QDX8"/>
<accession>A0A5R8QDX8</accession>
<dbReference type="Pfam" id="PF01182">
    <property type="entry name" value="Glucosamine_iso"/>
    <property type="match status" value="1"/>
</dbReference>
<dbReference type="Proteomes" id="UP000306912">
    <property type="component" value="Unassembled WGS sequence"/>
</dbReference>
<comment type="caution">
    <text evidence="3">The sequence shown here is derived from an EMBL/GenBank/DDBJ whole genome shotgun (WGS) entry which is preliminary data.</text>
</comment>
<evidence type="ECO:0000256" key="1">
    <source>
        <dbReference type="ARBA" id="ARBA00023277"/>
    </source>
</evidence>
<dbReference type="NCBIfam" id="NF009022">
    <property type="entry name" value="PRK12358.1"/>
    <property type="match status" value="1"/>
</dbReference>
<protein>
    <submittedName>
        <fullName evidence="3">Glucosamine-6-phosphate deaminase</fullName>
        <ecNumber evidence="3">3.5.99.6</ecNumber>
    </submittedName>
</protein>
<dbReference type="InterPro" id="IPR052960">
    <property type="entry name" value="GlcN6P_deaminase-like"/>
</dbReference>
<dbReference type="Gene3D" id="3.40.50.1360">
    <property type="match status" value="1"/>
</dbReference>
<dbReference type="EC" id="3.5.99.6" evidence="3"/>
<keyword evidence="4" id="KW-1185">Reference proteome</keyword>
<dbReference type="GO" id="GO:0006044">
    <property type="term" value="P:N-acetylglucosamine metabolic process"/>
    <property type="evidence" value="ECO:0007669"/>
    <property type="project" value="InterPro"/>
</dbReference>
<dbReference type="EMBL" id="VBWP01000003">
    <property type="protein sequence ID" value="TLG75404.1"/>
    <property type="molecule type" value="Genomic_DNA"/>
</dbReference>
<keyword evidence="1" id="KW-0119">Carbohydrate metabolism</keyword>
<gene>
    <name evidence="3" type="ORF">FEZ08_04970</name>
</gene>
<dbReference type="RefSeq" id="WP_138190611.1">
    <property type="nucleotide sequence ID" value="NZ_VBWP01000003.1"/>
</dbReference>
<evidence type="ECO:0000259" key="2">
    <source>
        <dbReference type="Pfam" id="PF01182"/>
    </source>
</evidence>
<dbReference type="PANTHER" id="PTHR42892:SF1">
    <property type="entry name" value="GLUCOSAMINE-6-PHOSPHATE ISOMERASE"/>
    <property type="match status" value="1"/>
</dbReference>
<proteinExistence type="predicted"/>
<dbReference type="InterPro" id="IPR006148">
    <property type="entry name" value="Glc/Gal-6P_isomerase"/>
</dbReference>
<keyword evidence="3" id="KW-0378">Hydrolase</keyword>
<dbReference type="PROSITE" id="PS01161">
    <property type="entry name" value="GLC_GALNAC_ISOMERASE"/>
    <property type="match status" value="1"/>
</dbReference>
<evidence type="ECO:0000313" key="3">
    <source>
        <dbReference type="EMBL" id="TLG75404.1"/>
    </source>
</evidence>
<reference evidence="3 4" key="1">
    <citation type="submission" date="2019-05" db="EMBL/GenBank/DDBJ databases">
        <title>Culicoidintestinum kansasii gen. nov., sp. nov. from the gastrointestinal tract of the biting midge, Culicoides sonorensis.</title>
        <authorList>
            <person name="Neupane S."/>
            <person name="Ghosh A."/>
            <person name="Gunther S."/>
            <person name="Martin K."/>
            <person name="Zurek L."/>
        </authorList>
    </citation>
    <scope>NUCLEOTIDE SEQUENCE [LARGE SCALE GENOMIC DNA]</scope>
    <source>
        <strain evidence="3 4">CS-1</strain>
    </source>
</reference>
<organism evidence="3 4">
    <name type="scientific">Culicoidibacter larvae</name>
    <dbReference type="NCBI Taxonomy" id="2579976"/>
    <lineage>
        <taxon>Bacteria</taxon>
        <taxon>Bacillati</taxon>
        <taxon>Bacillota</taxon>
        <taxon>Culicoidibacteria</taxon>
        <taxon>Culicoidibacterales</taxon>
        <taxon>Culicoidibacteraceae</taxon>
        <taxon>Culicoidibacter</taxon>
    </lineage>
</organism>
<dbReference type="OrthoDB" id="9810967at2"/>
<dbReference type="GO" id="GO:0004342">
    <property type="term" value="F:glucosamine-6-phosphate deaminase activity"/>
    <property type="evidence" value="ECO:0007669"/>
    <property type="project" value="UniProtKB-EC"/>
</dbReference>
<evidence type="ECO:0000313" key="4">
    <source>
        <dbReference type="Proteomes" id="UP000306912"/>
    </source>
</evidence>
<dbReference type="PANTHER" id="PTHR42892">
    <property type="entry name" value="GLUCOSAMINE-6-PHOSPHATE DEAMINASE-LIKE PROTEIN BT_0258-RELATED"/>
    <property type="match status" value="1"/>
</dbReference>
<dbReference type="InParanoid" id="A0A5R8QDX8"/>
<dbReference type="InterPro" id="IPR037171">
    <property type="entry name" value="NagB/RpiA_transferase-like"/>
</dbReference>
<feature type="domain" description="Glucosamine/galactosamine-6-phosphate isomerase" evidence="2">
    <location>
        <begin position="11"/>
        <end position="215"/>
    </location>
</feature>
<dbReference type="GO" id="GO:0005975">
    <property type="term" value="P:carbohydrate metabolic process"/>
    <property type="evidence" value="ECO:0007669"/>
    <property type="project" value="InterPro"/>
</dbReference>
<dbReference type="InterPro" id="IPR004547">
    <property type="entry name" value="Glucosamine6P_isomerase"/>
</dbReference>
<dbReference type="SUPFAM" id="SSF100950">
    <property type="entry name" value="NagB/RpiA/CoA transferase-like"/>
    <property type="match status" value="1"/>
</dbReference>
<dbReference type="InterPro" id="IPR018321">
    <property type="entry name" value="Glucosamine6P_isomerase_CS"/>
</dbReference>
<dbReference type="CDD" id="cd01399">
    <property type="entry name" value="GlcN6P_deaminase"/>
    <property type="match status" value="1"/>
</dbReference>